<dbReference type="Pfam" id="PF11868">
    <property type="entry name" value="DUF3388"/>
    <property type="match status" value="1"/>
</dbReference>
<accession>A0A075R8B8</accession>
<evidence type="ECO:0000256" key="1">
    <source>
        <dbReference type="SAM" id="Phobius"/>
    </source>
</evidence>
<sequence length="327" mass="37993">MIIDKQKSEPLIKCSKRIFIGIIGMFSAFFLCPSTCKWYTIVEKPSITGEEQVGLFLQKKRGYMMLTEEKEFFEWYLEYRLIKDRPGLLGDLASILGMLNINIRTINGVQTNTRGMLLSTDDNDKIEALRSLLLKVSNIEINKLRPPTMLDRLAVRHGRYIERDAEDKKTFRFIRDELGILVDFLGELFKKEGHQLIGIRGMPRVGKTESMIAASVSSNKRWTFISSTLLRQTVRSSLTVDEMTANHVYLIDGIVSTMRSTERHHSLLREIMAFPATKVIEHPDIFARETEYKLSDFHYIIELRHHPDEEITYELINTRSFNDFEMT</sequence>
<dbReference type="HOGENOM" id="CLU_1000798_0_0_9"/>
<reference evidence="3 4" key="1">
    <citation type="journal article" date="2011" name="J. Bacteriol.">
        <title>Genome sequence of Brevibacillus laterosporus LMG 15441, a pathogen of invertebrates.</title>
        <authorList>
            <person name="Djukic M."/>
            <person name="Poehlein A."/>
            <person name="Thurmer A."/>
            <person name="Daniel R."/>
        </authorList>
    </citation>
    <scope>NUCLEOTIDE SEQUENCE [LARGE SCALE GENOMIC DNA]</scope>
    <source>
        <strain evidence="3 4">LMG 15441</strain>
    </source>
</reference>
<dbReference type="SUPFAM" id="SSF55021">
    <property type="entry name" value="ACT-like"/>
    <property type="match status" value="1"/>
</dbReference>
<organism evidence="3 4">
    <name type="scientific">Brevibacillus laterosporus LMG 15441</name>
    <dbReference type="NCBI Taxonomy" id="1042163"/>
    <lineage>
        <taxon>Bacteria</taxon>
        <taxon>Bacillati</taxon>
        <taxon>Bacillota</taxon>
        <taxon>Bacilli</taxon>
        <taxon>Bacillales</taxon>
        <taxon>Paenibacillaceae</taxon>
        <taxon>Brevibacillus</taxon>
    </lineage>
</organism>
<dbReference type="EMBL" id="CP007806">
    <property type="protein sequence ID" value="AIG27533.1"/>
    <property type="molecule type" value="Genomic_DNA"/>
</dbReference>
<evidence type="ECO:0000313" key="4">
    <source>
        <dbReference type="Proteomes" id="UP000005850"/>
    </source>
</evidence>
<dbReference type="InterPro" id="IPR002912">
    <property type="entry name" value="ACT_dom"/>
</dbReference>
<dbReference type="InterPro" id="IPR024514">
    <property type="entry name" value="DUF3388"/>
</dbReference>
<dbReference type="KEGG" id="blr:BRLA_c032210"/>
<dbReference type="eggNOG" id="ENOG502Z7SI">
    <property type="taxonomic scope" value="Bacteria"/>
</dbReference>
<feature type="transmembrane region" description="Helical" evidence="1">
    <location>
        <begin position="20"/>
        <end position="40"/>
    </location>
</feature>
<dbReference type="AlphaFoldDB" id="A0A075R8B8"/>
<proteinExistence type="predicted"/>
<evidence type="ECO:0000259" key="2">
    <source>
        <dbReference type="PROSITE" id="PS51671"/>
    </source>
</evidence>
<gene>
    <name evidence="3" type="ORF">BRLA_c032210</name>
</gene>
<feature type="domain" description="ACT" evidence="2">
    <location>
        <begin position="77"/>
        <end position="147"/>
    </location>
</feature>
<dbReference type="InterPro" id="IPR045865">
    <property type="entry name" value="ACT-like_dom_sf"/>
</dbReference>
<name>A0A075R8B8_BRELA</name>
<keyword evidence="4" id="KW-1185">Reference proteome</keyword>
<evidence type="ECO:0000313" key="3">
    <source>
        <dbReference type="EMBL" id="AIG27533.1"/>
    </source>
</evidence>
<dbReference type="PROSITE" id="PS51671">
    <property type="entry name" value="ACT"/>
    <property type="match status" value="1"/>
</dbReference>
<dbReference type="Proteomes" id="UP000005850">
    <property type="component" value="Chromosome"/>
</dbReference>
<keyword evidence="1" id="KW-1133">Transmembrane helix</keyword>
<dbReference type="STRING" id="1042163.BRLA_c032210"/>
<keyword evidence="1" id="KW-0472">Membrane</keyword>
<protein>
    <recommendedName>
        <fullName evidence="2">ACT domain-containing protein</fullName>
    </recommendedName>
</protein>
<keyword evidence="1" id="KW-0812">Transmembrane</keyword>